<evidence type="ECO:0000256" key="10">
    <source>
        <dbReference type="ARBA" id="ARBA00022695"/>
    </source>
</evidence>
<comment type="similarity">
    <text evidence="5 16">Belongs to the CDS family.</text>
</comment>
<dbReference type="EC" id="2.7.7.41" evidence="6 16"/>
<keyword evidence="7" id="KW-0444">Lipid biosynthesis</keyword>
<dbReference type="EMBL" id="HBHX01031256">
    <property type="protein sequence ID" value="CAE0116711.1"/>
    <property type="molecule type" value="Transcribed_RNA"/>
</dbReference>
<comment type="pathway">
    <text evidence="4">Lipid metabolism.</text>
</comment>
<dbReference type="PROSITE" id="PS01315">
    <property type="entry name" value="CDS"/>
    <property type="match status" value="1"/>
</dbReference>
<name>A0A7S3AVQ7_9EUKA</name>
<evidence type="ECO:0000256" key="7">
    <source>
        <dbReference type="ARBA" id="ARBA00022516"/>
    </source>
</evidence>
<organism evidence="18">
    <name type="scientific">Haptolina ericina</name>
    <dbReference type="NCBI Taxonomy" id="156174"/>
    <lineage>
        <taxon>Eukaryota</taxon>
        <taxon>Haptista</taxon>
        <taxon>Haptophyta</taxon>
        <taxon>Prymnesiophyceae</taxon>
        <taxon>Prymnesiales</taxon>
        <taxon>Prymnesiaceae</taxon>
        <taxon>Haptolina</taxon>
    </lineage>
</organism>
<dbReference type="Pfam" id="PF01148">
    <property type="entry name" value="CTP_transf_1"/>
    <property type="match status" value="1"/>
</dbReference>
<dbReference type="InterPro" id="IPR000374">
    <property type="entry name" value="PC_trans"/>
</dbReference>
<accession>A0A7S3AVQ7</accession>
<evidence type="ECO:0000256" key="16">
    <source>
        <dbReference type="RuleBase" id="RU003938"/>
    </source>
</evidence>
<evidence type="ECO:0000256" key="2">
    <source>
        <dbReference type="ARBA" id="ARBA00004141"/>
    </source>
</evidence>
<evidence type="ECO:0000256" key="17">
    <source>
        <dbReference type="SAM" id="Phobius"/>
    </source>
</evidence>
<dbReference type="PANTHER" id="PTHR47101:SF1">
    <property type="entry name" value="PHOSPHATIDATE CYTIDYLYLTRANSFERASE 4, CHLOROPLASTIC"/>
    <property type="match status" value="1"/>
</dbReference>
<protein>
    <recommendedName>
        <fullName evidence="6 16">Phosphatidate cytidylyltransferase</fullName>
        <ecNumber evidence="6 16">2.7.7.41</ecNumber>
    </recommendedName>
</protein>
<dbReference type="GO" id="GO:0016020">
    <property type="term" value="C:membrane"/>
    <property type="evidence" value="ECO:0007669"/>
    <property type="project" value="UniProtKB-SubCell"/>
</dbReference>
<keyword evidence="8 16" id="KW-0808">Transferase</keyword>
<dbReference type="AlphaFoldDB" id="A0A7S3AVQ7"/>
<dbReference type="GO" id="GO:0016024">
    <property type="term" value="P:CDP-diacylglycerol biosynthetic process"/>
    <property type="evidence" value="ECO:0007669"/>
    <property type="project" value="UniProtKB-UniPathway"/>
</dbReference>
<evidence type="ECO:0000256" key="5">
    <source>
        <dbReference type="ARBA" id="ARBA00010185"/>
    </source>
</evidence>
<evidence type="ECO:0000256" key="14">
    <source>
        <dbReference type="ARBA" id="ARBA00023209"/>
    </source>
</evidence>
<dbReference type="GO" id="GO:0004605">
    <property type="term" value="F:phosphatidate cytidylyltransferase activity"/>
    <property type="evidence" value="ECO:0007669"/>
    <property type="project" value="UniProtKB-EC"/>
</dbReference>
<feature type="transmembrane region" description="Helical" evidence="17">
    <location>
        <begin position="66"/>
        <end position="85"/>
    </location>
</feature>
<evidence type="ECO:0000256" key="12">
    <source>
        <dbReference type="ARBA" id="ARBA00023098"/>
    </source>
</evidence>
<evidence type="ECO:0000256" key="6">
    <source>
        <dbReference type="ARBA" id="ARBA00012487"/>
    </source>
</evidence>
<keyword evidence="13 17" id="KW-0472">Membrane</keyword>
<evidence type="ECO:0000256" key="8">
    <source>
        <dbReference type="ARBA" id="ARBA00022679"/>
    </source>
</evidence>
<comment type="catalytic activity">
    <reaction evidence="1 16">
        <text>a 1,2-diacyl-sn-glycero-3-phosphate + CTP + H(+) = a CDP-1,2-diacyl-sn-glycerol + diphosphate</text>
        <dbReference type="Rhea" id="RHEA:16229"/>
        <dbReference type="ChEBI" id="CHEBI:15378"/>
        <dbReference type="ChEBI" id="CHEBI:33019"/>
        <dbReference type="ChEBI" id="CHEBI:37563"/>
        <dbReference type="ChEBI" id="CHEBI:58332"/>
        <dbReference type="ChEBI" id="CHEBI:58608"/>
        <dbReference type="EC" id="2.7.7.41"/>
    </reaction>
</comment>
<comment type="pathway">
    <text evidence="3 16">Phospholipid metabolism; CDP-diacylglycerol biosynthesis; CDP-diacylglycerol from sn-glycerol 3-phosphate: step 3/3.</text>
</comment>
<proteinExistence type="inferred from homology"/>
<keyword evidence="11 17" id="KW-1133">Transmembrane helix</keyword>
<gene>
    <name evidence="18" type="ORF">HERI1096_LOCUS17396</name>
</gene>
<evidence type="ECO:0000256" key="15">
    <source>
        <dbReference type="ARBA" id="ARBA00023264"/>
    </source>
</evidence>
<keyword evidence="14" id="KW-0594">Phospholipid biosynthesis</keyword>
<keyword evidence="12" id="KW-0443">Lipid metabolism</keyword>
<evidence type="ECO:0000256" key="3">
    <source>
        <dbReference type="ARBA" id="ARBA00005119"/>
    </source>
</evidence>
<feature type="transmembrane region" description="Helical" evidence="17">
    <location>
        <begin position="106"/>
        <end position="128"/>
    </location>
</feature>
<dbReference type="UniPathway" id="UPA00557">
    <property type="reaction ID" value="UER00614"/>
</dbReference>
<comment type="subcellular location">
    <subcellularLocation>
        <location evidence="2">Membrane</location>
        <topology evidence="2">Multi-pass membrane protein</topology>
    </subcellularLocation>
</comment>
<evidence type="ECO:0000313" key="18">
    <source>
        <dbReference type="EMBL" id="CAE0116711.1"/>
    </source>
</evidence>
<evidence type="ECO:0000256" key="4">
    <source>
        <dbReference type="ARBA" id="ARBA00005189"/>
    </source>
</evidence>
<sequence>MNDISTSFMGIYYFGFMPSFWIRLRCLGPINPGVVSHFLPLVVRARLPAVTTLAASNADFFSVGAIVQWWTMMSIVSADVAAYFCGKRFGRTQLIQVSPKKTWEGFIAGCIASMSTMAIGAVLMGWPLAPFSGLFYGLMCAVMALIGDLTVSILKRSADVKDTGSLLPGHGGLLDRLDSYLLVAAPAFFFVRFILPFTRICPAPV</sequence>
<keyword evidence="10 16" id="KW-0548">Nucleotidyltransferase</keyword>
<dbReference type="PANTHER" id="PTHR47101">
    <property type="entry name" value="PHOSPHATIDATE CYTIDYLYLTRANSFERASE 5, CHLOROPLASTIC"/>
    <property type="match status" value="1"/>
</dbReference>
<keyword evidence="15" id="KW-1208">Phospholipid metabolism</keyword>
<evidence type="ECO:0000256" key="13">
    <source>
        <dbReference type="ARBA" id="ARBA00023136"/>
    </source>
</evidence>
<reference evidence="18" key="1">
    <citation type="submission" date="2021-01" db="EMBL/GenBank/DDBJ databases">
        <authorList>
            <person name="Corre E."/>
            <person name="Pelletier E."/>
            <person name="Niang G."/>
            <person name="Scheremetjew M."/>
            <person name="Finn R."/>
            <person name="Kale V."/>
            <person name="Holt S."/>
            <person name="Cochrane G."/>
            <person name="Meng A."/>
            <person name="Brown T."/>
            <person name="Cohen L."/>
        </authorList>
    </citation>
    <scope>NUCLEOTIDE SEQUENCE</scope>
    <source>
        <strain evidence="18">CCMP281</strain>
    </source>
</reference>
<evidence type="ECO:0000256" key="9">
    <source>
        <dbReference type="ARBA" id="ARBA00022692"/>
    </source>
</evidence>
<evidence type="ECO:0000256" key="11">
    <source>
        <dbReference type="ARBA" id="ARBA00022989"/>
    </source>
</evidence>
<feature type="transmembrane region" description="Helical" evidence="17">
    <location>
        <begin position="134"/>
        <end position="154"/>
    </location>
</feature>
<evidence type="ECO:0000256" key="1">
    <source>
        <dbReference type="ARBA" id="ARBA00001698"/>
    </source>
</evidence>
<keyword evidence="9 16" id="KW-0812">Transmembrane</keyword>